<protein>
    <submittedName>
        <fullName evidence="4">Apoptosis inhibitor 5 isoform X2</fullName>
    </submittedName>
</protein>
<reference evidence="4" key="1">
    <citation type="submission" date="2022-03" db="EMBL/GenBank/DDBJ databases">
        <authorList>
            <person name="Alioto T."/>
            <person name="Alioto T."/>
            <person name="Gomez Garrido J."/>
        </authorList>
    </citation>
    <scope>NUCLEOTIDE SEQUENCE</scope>
</reference>
<gene>
    <name evidence="4" type="ORF">PECUL_23A002479</name>
</gene>
<organism evidence="4 5">
    <name type="scientific">Pelobates cultripes</name>
    <name type="common">Western spadefoot toad</name>
    <dbReference type="NCBI Taxonomy" id="61616"/>
    <lineage>
        <taxon>Eukaryota</taxon>
        <taxon>Metazoa</taxon>
        <taxon>Chordata</taxon>
        <taxon>Craniata</taxon>
        <taxon>Vertebrata</taxon>
        <taxon>Euteleostomi</taxon>
        <taxon>Amphibia</taxon>
        <taxon>Batrachia</taxon>
        <taxon>Anura</taxon>
        <taxon>Pelobatoidea</taxon>
        <taxon>Pelobatidae</taxon>
        <taxon>Pelobates</taxon>
    </lineage>
</organism>
<dbReference type="GO" id="GO:0043066">
    <property type="term" value="P:negative regulation of apoptotic process"/>
    <property type="evidence" value="ECO:0007669"/>
    <property type="project" value="TreeGrafter"/>
</dbReference>
<keyword evidence="5" id="KW-1185">Reference proteome</keyword>
<name>A0AAD1WWV7_PELCU</name>
<dbReference type="Proteomes" id="UP001295444">
    <property type="component" value="Chromosome 12"/>
</dbReference>
<dbReference type="InterPro" id="IPR011989">
    <property type="entry name" value="ARM-like"/>
</dbReference>
<dbReference type="GO" id="GO:0005634">
    <property type="term" value="C:nucleus"/>
    <property type="evidence" value="ECO:0007669"/>
    <property type="project" value="TreeGrafter"/>
</dbReference>
<dbReference type="PANTHER" id="PTHR12758">
    <property type="entry name" value="APOPTOSIS INHIBITOR 5-RELATED"/>
    <property type="match status" value="1"/>
</dbReference>
<proteinExistence type="inferred from homology"/>
<dbReference type="SUPFAM" id="SSF48371">
    <property type="entry name" value="ARM repeat"/>
    <property type="match status" value="1"/>
</dbReference>
<dbReference type="InterPro" id="IPR016024">
    <property type="entry name" value="ARM-type_fold"/>
</dbReference>
<evidence type="ECO:0000256" key="2">
    <source>
        <dbReference type="ARBA" id="ARBA00022703"/>
    </source>
</evidence>
<dbReference type="GO" id="GO:0003723">
    <property type="term" value="F:RNA binding"/>
    <property type="evidence" value="ECO:0007669"/>
    <property type="project" value="TreeGrafter"/>
</dbReference>
<dbReference type="Gene3D" id="1.25.10.10">
    <property type="entry name" value="Leucine-rich Repeat Variant"/>
    <property type="match status" value="1"/>
</dbReference>
<feature type="region of interest" description="Disordered" evidence="3">
    <location>
        <begin position="450"/>
        <end position="471"/>
    </location>
</feature>
<dbReference type="PANTHER" id="PTHR12758:SF19">
    <property type="entry name" value="APOPTOSIS INHIBITOR 5"/>
    <property type="match status" value="1"/>
</dbReference>
<dbReference type="AlphaFoldDB" id="A0AAD1WWV7"/>
<keyword evidence="2" id="KW-0053">Apoptosis</keyword>
<dbReference type="Pfam" id="PF05918">
    <property type="entry name" value="API5"/>
    <property type="match status" value="1"/>
</dbReference>
<dbReference type="EMBL" id="OW240923">
    <property type="protein sequence ID" value="CAH2325771.1"/>
    <property type="molecule type" value="Genomic_DNA"/>
</dbReference>
<evidence type="ECO:0000313" key="4">
    <source>
        <dbReference type="EMBL" id="CAH2325771.1"/>
    </source>
</evidence>
<dbReference type="GO" id="GO:0006915">
    <property type="term" value="P:apoptotic process"/>
    <property type="evidence" value="ECO:0007669"/>
    <property type="project" value="UniProtKB-KW"/>
</dbReference>
<evidence type="ECO:0000256" key="1">
    <source>
        <dbReference type="ARBA" id="ARBA00009515"/>
    </source>
</evidence>
<accession>A0AAD1WWV7</accession>
<comment type="similarity">
    <text evidence="1">Belongs to the API5 family.</text>
</comment>
<sequence length="471" mass="54445">MASMGELYRNYWILADAKEEDLPKHKQSYAAILDGTSGGFKERMLAARLIPKFFKYFPELSAVAFTAHLDLCDDKYISVRHQAVRGLLQFATNENLPNVADVLIQLLKTEDVAELDLANNALLHILKVDAKGTLKKMIHYIRKGKKIVRKRAIKFLSLKLKYLPEEVMSKEAEQLILFNYKRILKVVGGEDFYLFVRILSSLHIMQNDKGRQLLVDLMFMEVDLHETKNADSLDSIYCFIKCTQQVMPFFSTNVHSNKFVTHFCEKILPILGSLNNLEDGNDVHLEVLKLMAEMSRFCGVNDKIEYCMLTVFDTLLNYLPPPPEDAKDNEDIKLHFSHIECLLFVLQQLGKKLPDFLIMRVHEEKLADFQIRLQYFAENLQEFIQPLRLALAENSEEIMKPEERKIKREVLKIMSNIETLREDLSSFPPSYKSSVTLSWTPETEAEIGQKRKFEMTASVSPPKKQKTNLIK</sequence>
<evidence type="ECO:0000313" key="5">
    <source>
        <dbReference type="Proteomes" id="UP001295444"/>
    </source>
</evidence>
<dbReference type="InterPro" id="IPR008383">
    <property type="entry name" value="API5"/>
</dbReference>
<evidence type="ECO:0000256" key="3">
    <source>
        <dbReference type="SAM" id="MobiDB-lite"/>
    </source>
</evidence>